<gene>
    <name evidence="1" type="ORF">AMELA_G00072860</name>
</gene>
<dbReference type="Proteomes" id="UP000593565">
    <property type="component" value="Unassembled WGS sequence"/>
</dbReference>
<evidence type="ECO:0000313" key="1">
    <source>
        <dbReference type="EMBL" id="KAF4087641.1"/>
    </source>
</evidence>
<protein>
    <recommendedName>
        <fullName evidence="3">Reverse transcriptase domain-containing protein</fullName>
    </recommendedName>
</protein>
<name>A0A7J6B0A3_AMEME</name>
<feature type="non-terminal residue" evidence="1">
    <location>
        <position position="85"/>
    </location>
</feature>
<comment type="caution">
    <text evidence="1">The sequence shown here is derived from an EMBL/GenBank/DDBJ whole genome shotgun (WGS) entry which is preliminary data.</text>
</comment>
<organism evidence="1 2">
    <name type="scientific">Ameiurus melas</name>
    <name type="common">Black bullhead</name>
    <name type="synonym">Silurus melas</name>
    <dbReference type="NCBI Taxonomy" id="219545"/>
    <lineage>
        <taxon>Eukaryota</taxon>
        <taxon>Metazoa</taxon>
        <taxon>Chordata</taxon>
        <taxon>Craniata</taxon>
        <taxon>Vertebrata</taxon>
        <taxon>Euteleostomi</taxon>
        <taxon>Actinopterygii</taxon>
        <taxon>Neopterygii</taxon>
        <taxon>Teleostei</taxon>
        <taxon>Ostariophysi</taxon>
        <taxon>Siluriformes</taxon>
        <taxon>Ictaluridae</taxon>
        <taxon>Ameiurus</taxon>
    </lineage>
</organism>
<reference evidence="1 2" key="1">
    <citation type="submission" date="2020-02" db="EMBL/GenBank/DDBJ databases">
        <title>A chromosome-scale genome assembly of the black bullhead catfish (Ameiurus melas).</title>
        <authorList>
            <person name="Wen M."/>
            <person name="Zham M."/>
            <person name="Cabau C."/>
            <person name="Klopp C."/>
            <person name="Donnadieu C."/>
            <person name="Roques C."/>
            <person name="Bouchez O."/>
            <person name="Lampietro C."/>
            <person name="Jouanno E."/>
            <person name="Herpin A."/>
            <person name="Louis A."/>
            <person name="Berthelot C."/>
            <person name="Parey E."/>
            <person name="Roest-Crollius H."/>
            <person name="Braasch I."/>
            <person name="Postlethwait J."/>
            <person name="Robinson-Rechavi M."/>
            <person name="Echchiki A."/>
            <person name="Begum T."/>
            <person name="Montfort J."/>
            <person name="Schartl M."/>
            <person name="Bobe J."/>
            <person name="Guiguen Y."/>
        </authorList>
    </citation>
    <scope>NUCLEOTIDE SEQUENCE [LARGE SCALE GENOMIC DNA]</scope>
    <source>
        <strain evidence="1">M_S1</strain>
        <tissue evidence="1">Blood</tissue>
    </source>
</reference>
<sequence length="85" mass="9369">ILLSTLSNLGITGTVLRLVESYLSDRSFKVSWRPDDPSVSAHISACLSDISVWMREHHLKLNLAKSELLVPACPSINHSLTVQLS</sequence>
<evidence type="ECO:0008006" key="3">
    <source>
        <dbReference type="Google" id="ProtNLM"/>
    </source>
</evidence>
<keyword evidence="2" id="KW-1185">Reference proteome</keyword>
<evidence type="ECO:0000313" key="2">
    <source>
        <dbReference type="Proteomes" id="UP000593565"/>
    </source>
</evidence>
<dbReference type="AlphaFoldDB" id="A0A7J6B0A3"/>
<dbReference type="EMBL" id="JAAGNN010000006">
    <property type="protein sequence ID" value="KAF4087641.1"/>
    <property type="molecule type" value="Genomic_DNA"/>
</dbReference>
<proteinExistence type="predicted"/>
<accession>A0A7J6B0A3</accession>